<accession>W6MBB6</accession>
<gene>
    <name evidence="2" type="ORF">BN873_490024</name>
</gene>
<evidence type="ECO:0000313" key="3">
    <source>
        <dbReference type="Proteomes" id="UP000035760"/>
    </source>
</evidence>
<dbReference type="EMBL" id="CBTJ020000057">
    <property type="protein sequence ID" value="CDI03415.1"/>
    <property type="molecule type" value="Genomic_DNA"/>
</dbReference>
<evidence type="ECO:0000259" key="1">
    <source>
        <dbReference type="Pfam" id="PF01402"/>
    </source>
</evidence>
<dbReference type="SUPFAM" id="SSF47598">
    <property type="entry name" value="Ribbon-helix-helix"/>
    <property type="match status" value="1"/>
</dbReference>
<reference evidence="2" key="2">
    <citation type="submission" date="2014-03" db="EMBL/GenBank/DDBJ databases">
        <title>Candidatus Competibacter-lineage genomes retrieved from metagenomes reveal functional metabolic diversity.</title>
        <authorList>
            <person name="McIlroy S.J."/>
            <person name="Albertsen M."/>
            <person name="Andresen E.K."/>
            <person name="Saunders A.M."/>
            <person name="Kristiansen R."/>
            <person name="Stokholm-Bjerregaard M."/>
            <person name="Nielsen K.L."/>
            <person name="Nielsen P.H."/>
        </authorList>
    </citation>
    <scope>NUCLEOTIDE SEQUENCE</scope>
    <source>
        <strain evidence="2">Run_A_D11</strain>
    </source>
</reference>
<reference evidence="2" key="1">
    <citation type="submission" date="2013-07" db="EMBL/GenBank/DDBJ databases">
        <authorList>
            <person name="McIlroy S."/>
        </authorList>
    </citation>
    <scope>NUCLEOTIDE SEQUENCE [LARGE SCALE GENOMIC DNA]</scope>
    <source>
        <strain evidence="2">Run_A_D11</strain>
    </source>
</reference>
<dbReference type="STRING" id="1400863.BN873_490024"/>
<dbReference type="InterPro" id="IPR002145">
    <property type="entry name" value="CopG"/>
</dbReference>
<dbReference type="InterPro" id="IPR010985">
    <property type="entry name" value="Ribbon_hlx_hlx"/>
</dbReference>
<feature type="domain" description="Ribbon-helix-helix protein CopG" evidence="1">
    <location>
        <begin position="4"/>
        <end position="42"/>
    </location>
</feature>
<comment type="caution">
    <text evidence="2">The sequence shown here is derived from an EMBL/GenBank/DDBJ whole genome shotgun (WGS) entry which is preliminary data.</text>
</comment>
<keyword evidence="3" id="KW-1185">Reference proteome</keyword>
<dbReference type="Pfam" id="PF01402">
    <property type="entry name" value="RHH_1"/>
    <property type="match status" value="1"/>
</dbReference>
<evidence type="ECO:0000313" key="2">
    <source>
        <dbReference type="EMBL" id="CDI03415.1"/>
    </source>
</evidence>
<organism evidence="2 3">
    <name type="scientific">Candidatus Competibacter denitrificans Run_A_D11</name>
    <dbReference type="NCBI Taxonomy" id="1400863"/>
    <lineage>
        <taxon>Bacteria</taxon>
        <taxon>Pseudomonadati</taxon>
        <taxon>Pseudomonadota</taxon>
        <taxon>Gammaproteobacteria</taxon>
        <taxon>Candidatus Competibacteraceae</taxon>
        <taxon>Candidatus Competibacter</taxon>
    </lineage>
</organism>
<dbReference type="RefSeq" id="WP_048674134.1">
    <property type="nucleotide sequence ID" value="NZ_CBTJ020000057.1"/>
</dbReference>
<dbReference type="GO" id="GO:0006355">
    <property type="term" value="P:regulation of DNA-templated transcription"/>
    <property type="evidence" value="ECO:0007669"/>
    <property type="project" value="InterPro"/>
</dbReference>
<name>W6MBB6_9GAMM</name>
<dbReference type="OrthoDB" id="9554459at2"/>
<dbReference type="Proteomes" id="UP000035760">
    <property type="component" value="Unassembled WGS sequence"/>
</dbReference>
<protein>
    <recommendedName>
        <fullName evidence="1">Ribbon-helix-helix protein CopG domain-containing protein</fullName>
    </recommendedName>
</protein>
<sequence length="89" mass="9752">MRMISVRLDDATDALLRQICARTEQSQTEVIKTAIAVLAEREEPTPAATAAAMELIGCFDSGEGDLGRHHARHLRARLAAKRQRVQTVG</sequence>
<dbReference type="AlphaFoldDB" id="W6MBB6"/>
<proteinExistence type="predicted"/>